<dbReference type="PANTHER" id="PTHR31497">
    <property type="entry name" value="AUTOCRINE PROLIFERATION REPRESSOR PROTEIN A"/>
    <property type="match status" value="1"/>
</dbReference>
<organism evidence="1 2">
    <name type="scientific">Aeoliella straminimaris</name>
    <dbReference type="NCBI Taxonomy" id="2954799"/>
    <lineage>
        <taxon>Bacteria</taxon>
        <taxon>Pseudomonadati</taxon>
        <taxon>Planctomycetota</taxon>
        <taxon>Planctomycetia</taxon>
        <taxon>Pirellulales</taxon>
        <taxon>Lacipirellulaceae</taxon>
        <taxon>Aeoliella</taxon>
    </lineage>
</organism>
<dbReference type="SUPFAM" id="SSF53474">
    <property type="entry name" value="alpha/beta-Hydrolases"/>
    <property type="match status" value="1"/>
</dbReference>
<reference evidence="1" key="1">
    <citation type="submission" date="2022-06" db="EMBL/GenBank/DDBJ databases">
        <title>Aeoliella straminimaris, a novel planctomycete from sediments.</title>
        <authorList>
            <person name="Vitorino I.R."/>
            <person name="Lage O.M."/>
        </authorList>
    </citation>
    <scope>NUCLEOTIDE SEQUENCE</scope>
    <source>
        <strain evidence="1">ICT_H6.2</strain>
    </source>
</reference>
<proteinExistence type="predicted"/>
<dbReference type="PANTHER" id="PTHR31497:SF0">
    <property type="entry name" value="AUTOCRINE PROLIFERATION REPRESSOR PROTEIN A"/>
    <property type="match status" value="1"/>
</dbReference>
<dbReference type="EMBL" id="JAMXLR010000026">
    <property type="protein sequence ID" value="MCO6043813.1"/>
    <property type="molecule type" value="Genomic_DNA"/>
</dbReference>
<dbReference type="AlphaFoldDB" id="A0A9X2JGQ3"/>
<evidence type="ECO:0000313" key="2">
    <source>
        <dbReference type="Proteomes" id="UP001155241"/>
    </source>
</evidence>
<keyword evidence="2" id="KW-1185">Reference proteome</keyword>
<gene>
    <name evidence="1" type="ORF">NG895_07825</name>
</gene>
<comment type="caution">
    <text evidence="1">The sequence shown here is derived from an EMBL/GenBank/DDBJ whole genome shotgun (WGS) entry which is preliminary data.</text>
</comment>
<dbReference type="InterPro" id="IPR009199">
    <property type="entry name" value="PhoPQ-act_pathogen-rel_PqaA"/>
</dbReference>
<protein>
    <submittedName>
        <fullName evidence="1">PhoPQ-activated pathogenicity-related family protein</fullName>
    </submittedName>
</protein>
<dbReference type="InterPro" id="IPR029058">
    <property type="entry name" value="AB_hydrolase_fold"/>
</dbReference>
<sequence length="467" mass="51591">MNSALRSTIAIALLTGGAIVEFARAEPGNLRHQQMGSPATGLDDYVAKPDDSYAWQVISRRDSVDGQFFVIQLTSQTWQTEDVAPGIWKHWLKVCVPKNATGPLGMLFISGGSHDETPPTQPAAELLAIAKETSSVVAELRCVPNQPLEFGGDGIGRYEDDLLAECMRLAVETKDPSRLGQLPMAKAAVRAMDALQEWSASDADVPEVSRFVVSGASKRGWTTWLAAAVDGRVDAIIPIVIDVLNVRPSLEHQLDVYGEWSPALKDYQDRGFQGELSHPKFDKLLELIDPYTYRQRYKLPKLIVNATGDEFFLPDSSQFYFDDLPDEKHLSYVPNASHSLQGSSALDSIIGFYSLVLADQERSSIEWHPTPQGGWQITCSHTPKRVQLWQANNTENRDFRLATLGPAFKPQELSAGADDAYLVARQRLTGEQGWTASFVEAEFDTPSGRTLRLTTPVWVEEATPSSK</sequence>
<name>A0A9X2JGQ3_9BACT</name>
<dbReference type="RefSeq" id="WP_252851918.1">
    <property type="nucleotide sequence ID" value="NZ_JAMXLR010000026.1"/>
</dbReference>
<dbReference type="Pfam" id="PF10142">
    <property type="entry name" value="PhoPQ_related"/>
    <property type="match status" value="1"/>
</dbReference>
<evidence type="ECO:0000313" key="1">
    <source>
        <dbReference type="EMBL" id="MCO6043813.1"/>
    </source>
</evidence>
<dbReference type="PIRSF" id="PIRSF014728">
    <property type="entry name" value="PqaA"/>
    <property type="match status" value="1"/>
</dbReference>
<dbReference type="Gene3D" id="3.40.50.1820">
    <property type="entry name" value="alpha/beta hydrolase"/>
    <property type="match status" value="1"/>
</dbReference>
<accession>A0A9X2JGQ3</accession>
<dbReference type="Proteomes" id="UP001155241">
    <property type="component" value="Unassembled WGS sequence"/>
</dbReference>